<dbReference type="GO" id="GO:0006754">
    <property type="term" value="P:ATP biosynthetic process"/>
    <property type="evidence" value="ECO:0007669"/>
    <property type="project" value="TreeGrafter"/>
</dbReference>
<evidence type="ECO:0000256" key="2">
    <source>
        <dbReference type="RuleBase" id="RU003476"/>
    </source>
</evidence>
<dbReference type="Proteomes" id="UP000228770">
    <property type="component" value="Unassembled WGS sequence"/>
</dbReference>
<dbReference type="SUPFAM" id="SSF55811">
    <property type="entry name" value="Nudix"/>
    <property type="match status" value="1"/>
</dbReference>
<comment type="caution">
    <text evidence="4">The sequence shown here is derived from an EMBL/GenBank/DDBJ whole genome shotgun (WGS) entry which is preliminary data.</text>
</comment>
<keyword evidence="1 2" id="KW-0378">Hydrolase</keyword>
<sequence>MAKRKIRTTGCFMEYDGKFVILHRYPDRPDGDTWGLPAGKVDADEIDEQTILREIKEETGYNAVKEELEFLGDYVFGFPDLYLEFPTYRLKLKQPIDVKHKLDEHVGYKWVTGEECYAMPNLIRGFHDLLERTGYVKNR</sequence>
<dbReference type="PANTHER" id="PTHR21340">
    <property type="entry name" value="DIADENOSINE 5,5-P1,P4-TETRAPHOSPHATE PYROPHOSPHOHYDROLASE MUTT"/>
    <property type="match status" value="1"/>
</dbReference>
<evidence type="ECO:0000256" key="1">
    <source>
        <dbReference type="ARBA" id="ARBA00022801"/>
    </source>
</evidence>
<dbReference type="PRINTS" id="PR00502">
    <property type="entry name" value="NUDIXFAMILY"/>
</dbReference>
<organism evidence="4 5">
    <name type="scientific">Candidatus Brennerbacteria bacterium CG_4_9_14_3_um_filter_43_9</name>
    <dbReference type="NCBI Taxonomy" id="1974522"/>
    <lineage>
        <taxon>Bacteria</taxon>
        <taxon>Candidatus Brenneribacteriota</taxon>
    </lineage>
</organism>
<dbReference type="AlphaFoldDB" id="A0A2M8C2R1"/>
<comment type="similarity">
    <text evidence="2">Belongs to the Nudix hydrolase family.</text>
</comment>
<dbReference type="GO" id="GO:0006167">
    <property type="term" value="P:AMP biosynthetic process"/>
    <property type="evidence" value="ECO:0007669"/>
    <property type="project" value="TreeGrafter"/>
</dbReference>
<accession>A0A2M8C2R1</accession>
<dbReference type="Pfam" id="PF00293">
    <property type="entry name" value="NUDIX"/>
    <property type="match status" value="1"/>
</dbReference>
<evidence type="ECO:0000313" key="4">
    <source>
        <dbReference type="EMBL" id="PJB50380.1"/>
    </source>
</evidence>
<dbReference type="InterPro" id="IPR000086">
    <property type="entry name" value="NUDIX_hydrolase_dom"/>
</dbReference>
<name>A0A2M8C2R1_9BACT</name>
<reference evidence="5" key="1">
    <citation type="submission" date="2017-09" db="EMBL/GenBank/DDBJ databases">
        <title>Depth-based differentiation of microbial function through sediment-hosted aquifers and enrichment of novel symbionts in the deep terrestrial subsurface.</title>
        <authorList>
            <person name="Probst A.J."/>
            <person name="Ladd B."/>
            <person name="Jarett J.K."/>
            <person name="Geller-Mcgrath D.E."/>
            <person name="Sieber C.M.K."/>
            <person name="Emerson J.B."/>
            <person name="Anantharaman K."/>
            <person name="Thomas B.C."/>
            <person name="Malmstrom R."/>
            <person name="Stieglmeier M."/>
            <person name="Klingl A."/>
            <person name="Woyke T."/>
            <person name="Ryan C.M."/>
            <person name="Banfield J.F."/>
        </authorList>
    </citation>
    <scope>NUCLEOTIDE SEQUENCE [LARGE SCALE GENOMIC DNA]</scope>
</reference>
<dbReference type="InterPro" id="IPR051325">
    <property type="entry name" value="Nudix_hydrolase_domain"/>
</dbReference>
<proteinExistence type="inferred from homology"/>
<dbReference type="CDD" id="cd02883">
    <property type="entry name" value="NUDIX_Hydrolase"/>
    <property type="match status" value="1"/>
</dbReference>
<evidence type="ECO:0000259" key="3">
    <source>
        <dbReference type="PROSITE" id="PS51462"/>
    </source>
</evidence>
<dbReference type="InterPro" id="IPR020476">
    <property type="entry name" value="Nudix_hydrolase"/>
</dbReference>
<feature type="domain" description="Nudix hydrolase" evidence="3">
    <location>
        <begin position="4"/>
        <end position="133"/>
    </location>
</feature>
<gene>
    <name evidence="4" type="ORF">CO102_01230</name>
</gene>
<dbReference type="PROSITE" id="PS51462">
    <property type="entry name" value="NUDIX"/>
    <property type="match status" value="1"/>
</dbReference>
<dbReference type="InterPro" id="IPR020084">
    <property type="entry name" value="NUDIX_hydrolase_CS"/>
</dbReference>
<dbReference type="InterPro" id="IPR015797">
    <property type="entry name" value="NUDIX_hydrolase-like_dom_sf"/>
</dbReference>
<dbReference type="EMBL" id="PFUA01000028">
    <property type="protein sequence ID" value="PJB50380.1"/>
    <property type="molecule type" value="Genomic_DNA"/>
</dbReference>
<dbReference type="GO" id="GO:0004081">
    <property type="term" value="F:bis(5'-nucleosyl)-tetraphosphatase (asymmetrical) activity"/>
    <property type="evidence" value="ECO:0007669"/>
    <property type="project" value="TreeGrafter"/>
</dbReference>
<dbReference type="PANTHER" id="PTHR21340:SF0">
    <property type="entry name" value="BIS(5'-NUCLEOSYL)-TETRAPHOSPHATASE [ASYMMETRICAL]"/>
    <property type="match status" value="1"/>
</dbReference>
<dbReference type="PROSITE" id="PS00893">
    <property type="entry name" value="NUDIX_BOX"/>
    <property type="match status" value="1"/>
</dbReference>
<dbReference type="Gene3D" id="3.90.79.10">
    <property type="entry name" value="Nucleoside Triphosphate Pyrophosphohydrolase"/>
    <property type="match status" value="1"/>
</dbReference>
<protein>
    <recommendedName>
        <fullName evidence="3">Nudix hydrolase domain-containing protein</fullName>
    </recommendedName>
</protein>
<evidence type="ECO:0000313" key="5">
    <source>
        <dbReference type="Proteomes" id="UP000228770"/>
    </source>
</evidence>